<proteinExistence type="predicted"/>
<dbReference type="EMBL" id="ML979139">
    <property type="protein sequence ID" value="KAF1913223.1"/>
    <property type="molecule type" value="Genomic_DNA"/>
</dbReference>
<keyword evidence="2" id="KW-1185">Reference proteome</keyword>
<evidence type="ECO:0000313" key="1">
    <source>
        <dbReference type="EMBL" id="KAF1913223.1"/>
    </source>
</evidence>
<sequence>MQRTMDTDHGLPIPIHRPFITLDTHYDSPLPFRKHLKQTTQLSAENSTPYQIPKKRRLSSSEKLPLEVRHRIYAFTRVVNVYKAYGAEGSLRTQNGYSDITRVGNAQSLLKYPYECMLNAGPTLQFIRRIRLEQEIMPNLQAAALPHSRKVLRKQLENHLSGLATSINFIAKRCPFLIALHFSPTNRVREHPQAVASVTIALQNLVEHCPDLLVLGMIAHVRKVYIAPFMQTMEITKGSDKQDCELKLGGIAHHAREDAAVMWCNTIVREAIEYHEVLEYIPWHESLTMNGPWTEVWEFDI</sequence>
<evidence type="ECO:0000313" key="2">
    <source>
        <dbReference type="Proteomes" id="UP000800096"/>
    </source>
</evidence>
<protein>
    <submittedName>
        <fullName evidence="1">Uncharacterized protein</fullName>
    </submittedName>
</protein>
<dbReference type="Proteomes" id="UP000800096">
    <property type="component" value="Unassembled WGS sequence"/>
</dbReference>
<name>A0A6A5QD04_AMPQU</name>
<dbReference type="AlphaFoldDB" id="A0A6A5QD04"/>
<dbReference type="OrthoDB" id="3794085at2759"/>
<reference evidence="1" key="1">
    <citation type="journal article" date="2020" name="Stud. Mycol.">
        <title>101 Dothideomycetes genomes: a test case for predicting lifestyles and emergence of pathogens.</title>
        <authorList>
            <person name="Haridas S."/>
            <person name="Albert R."/>
            <person name="Binder M."/>
            <person name="Bloem J."/>
            <person name="Labutti K."/>
            <person name="Salamov A."/>
            <person name="Andreopoulos B."/>
            <person name="Baker S."/>
            <person name="Barry K."/>
            <person name="Bills G."/>
            <person name="Bluhm B."/>
            <person name="Cannon C."/>
            <person name="Castanera R."/>
            <person name="Culley D."/>
            <person name="Daum C."/>
            <person name="Ezra D."/>
            <person name="Gonzalez J."/>
            <person name="Henrissat B."/>
            <person name="Kuo A."/>
            <person name="Liang C."/>
            <person name="Lipzen A."/>
            <person name="Lutzoni F."/>
            <person name="Magnuson J."/>
            <person name="Mondo S."/>
            <person name="Nolan M."/>
            <person name="Ohm R."/>
            <person name="Pangilinan J."/>
            <person name="Park H.-J."/>
            <person name="Ramirez L."/>
            <person name="Alfaro M."/>
            <person name="Sun H."/>
            <person name="Tritt A."/>
            <person name="Yoshinaga Y."/>
            <person name="Zwiers L.-H."/>
            <person name="Turgeon B."/>
            <person name="Goodwin S."/>
            <person name="Spatafora J."/>
            <person name="Crous P."/>
            <person name="Grigoriev I."/>
        </authorList>
    </citation>
    <scope>NUCLEOTIDE SEQUENCE</scope>
    <source>
        <strain evidence="1">HMLAC05119</strain>
    </source>
</reference>
<gene>
    <name evidence="1" type="ORF">BDU57DRAFT_532295</name>
</gene>
<organism evidence="1 2">
    <name type="scientific">Ampelomyces quisqualis</name>
    <name type="common">Powdery mildew agent</name>
    <dbReference type="NCBI Taxonomy" id="50730"/>
    <lineage>
        <taxon>Eukaryota</taxon>
        <taxon>Fungi</taxon>
        <taxon>Dikarya</taxon>
        <taxon>Ascomycota</taxon>
        <taxon>Pezizomycotina</taxon>
        <taxon>Dothideomycetes</taxon>
        <taxon>Pleosporomycetidae</taxon>
        <taxon>Pleosporales</taxon>
        <taxon>Pleosporineae</taxon>
        <taxon>Phaeosphaeriaceae</taxon>
        <taxon>Ampelomyces</taxon>
    </lineage>
</organism>
<accession>A0A6A5QD04</accession>